<keyword evidence="9" id="KW-0175">Coiled coil</keyword>
<feature type="domain" description="PH" evidence="14">
    <location>
        <begin position="1743"/>
        <end position="1853"/>
    </location>
</feature>
<dbReference type="CDD" id="cd11992">
    <property type="entry name" value="SH3_Intersectin2_3"/>
    <property type="match status" value="1"/>
</dbReference>
<dbReference type="InterPro" id="IPR035739">
    <property type="entry name" value="Intersectin-2_SH3_3"/>
</dbReference>
<feature type="domain" description="SH3" evidence="13">
    <location>
        <begin position="1265"/>
        <end position="1323"/>
    </location>
</feature>
<feature type="domain" description="DH" evidence="16">
    <location>
        <begin position="1518"/>
        <end position="1704"/>
    </location>
</feature>
<dbReference type="Pfam" id="PF07653">
    <property type="entry name" value="SH3_2"/>
    <property type="match status" value="1"/>
</dbReference>
<evidence type="ECO:0000259" key="18">
    <source>
        <dbReference type="PROSITE" id="PS50222"/>
    </source>
</evidence>
<feature type="compositionally biased region" description="Low complexity" evidence="12">
    <location>
        <begin position="461"/>
        <end position="472"/>
    </location>
</feature>
<feature type="region of interest" description="Disordered" evidence="12">
    <location>
        <begin position="461"/>
        <end position="483"/>
    </location>
</feature>
<organism evidence="19 20">
    <name type="scientific">Microtus ochrogaster</name>
    <name type="common">Prairie vole</name>
    <dbReference type="NCBI Taxonomy" id="79684"/>
    <lineage>
        <taxon>Eukaryota</taxon>
        <taxon>Metazoa</taxon>
        <taxon>Chordata</taxon>
        <taxon>Craniata</taxon>
        <taxon>Vertebrata</taxon>
        <taxon>Euteleostomi</taxon>
        <taxon>Mammalia</taxon>
        <taxon>Eutheria</taxon>
        <taxon>Euarchontoglires</taxon>
        <taxon>Glires</taxon>
        <taxon>Rodentia</taxon>
        <taxon>Myomorpha</taxon>
        <taxon>Muroidea</taxon>
        <taxon>Cricetidae</taxon>
        <taxon>Arvicolinae</taxon>
        <taxon>Microtus</taxon>
    </lineage>
</organism>
<evidence type="ECO:0000256" key="8">
    <source>
        <dbReference type="ARBA" id="ARBA00022980"/>
    </source>
</evidence>
<dbReference type="InterPro" id="IPR035899">
    <property type="entry name" value="DBL_dom_sf"/>
</dbReference>
<evidence type="ECO:0000256" key="9">
    <source>
        <dbReference type="ARBA" id="ARBA00023054"/>
    </source>
</evidence>
<dbReference type="GO" id="GO:0035025">
    <property type="term" value="P:positive regulation of Rho protein signal transduction"/>
    <property type="evidence" value="ECO:0007669"/>
    <property type="project" value="TreeGrafter"/>
</dbReference>
<dbReference type="PRINTS" id="PR00452">
    <property type="entry name" value="SH3DOMAIN"/>
</dbReference>
<dbReference type="InterPro" id="IPR012677">
    <property type="entry name" value="Nucleotide-bd_a/b_plait_sf"/>
</dbReference>
<feature type="region of interest" description="Disordered" evidence="12">
    <location>
        <begin position="96"/>
        <end position="127"/>
    </location>
</feature>
<dbReference type="InterPro" id="IPR035740">
    <property type="entry name" value="Intersectin-2_SH3_4"/>
</dbReference>
<dbReference type="SMART" id="SM00239">
    <property type="entry name" value="C2"/>
    <property type="match status" value="1"/>
</dbReference>
<feature type="region of interest" description="Disordered" evidence="12">
    <location>
        <begin position="574"/>
        <end position="620"/>
    </location>
</feature>
<dbReference type="FunFam" id="2.30.30.40:FF:000024">
    <property type="entry name" value="Intersectin 1"/>
    <property type="match status" value="1"/>
</dbReference>
<dbReference type="PROSITE" id="PS50222">
    <property type="entry name" value="EF_HAND_2"/>
    <property type="match status" value="2"/>
</dbReference>
<dbReference type="FunFam" id="2.30.29.30:FF:000069">
    <property type="entry name" value="Intersectin 1"/>
    <property type="match status" value="1"/>
</dbReference>
<evidence type="ECO:0000259" key="16">
    <source>
        <dbReference type="PROSITE" id="PS50010"/>
    </source>
</evidence>
<evidence type="ECO:0000256" key="4">
    <source>
        <dbReference type="ARBA" id="ARBA00022583"/>
    </source>
</evidence>
<feature type="region of interest" description="Disordered" evidence="12">
    <location>
        <begin position="930"/>
        <end position="958"/>
    </location>
</feature>
<dbReference type="GO" id="GO:0005509">
    <property type="term" value="F:calcium ion binding"/>
    <property type="evidence" value="ECO:0007669"/>
    <property type="project" value="InterPro"/>
</dbReference>
<dbReference type="SMART" id="SM00054">
    <property type="entry name" value="EFh"/>
    <property type="match status" value="2"/>
</dbReference>
<dbReference type="InterPro" id="IPR018247">
    <property type="entry name" value="EF_Hand_1_Ca_BS"/>
</dbReference>
<name>A0A8J6GGS3_MICOH</name>
<dbReference type="InterPro" id="IPR036028">
    <property type="entry name" value="SH3-like_dom_sf"/>
</dbReference>
<dbReference type="SUPFAM" id="SSF50044">
    <property type="entry name" value="SH3-domain"/>
    <property type="match status" value="5"/>
</dbReference>
<dbReference type="InterPro" id="IPR001452">
    <property type="entry name" value="SH3_domain"/>
</dbReference>
<dbReference type="FunFam" id="1.10.238.10:FF:000046">
    <property type="entry name" value="intersectin-1 isoform X2"/>
    <property type="match status" value="1"/>
</dbReference>
<dbReference type="GO" id="GO:0006897">
    <property type="term" value="P:endocytosis"/>
    <property type="evidence" value="ECO:0007669"/>
    <property type="project" value="UniProtKB-KW"/>
</dbReference>
<dbReference type="Pfam" id="PF12763">
    <property type="entry name" value="EH"/>
    <property type="match status" value="2"/>
</dbReference>
<evidence type="ECO:0000256" key="1">
    <source>
        <dbReference type="ARBA" id="ARBA00004496"/>
    </source>
</evidence>
<dbReference type="PROSITE" id="PS50031">
    <property type="entry name" value="EH"/>
    <property type="match status" value="2"/>
</dbReference>
<dbReference type="SUPFAM" id="SSF49562">
    <property type="entry name" value="C2 domain (Calcium/lipid-binding domain, CaLB)"/>
    <property type="match status" value="1"/>
</dbReference>
<feature type="domain" description="SH3" evidence="13">
    <location>
        <begin position="1183"/>
        <end position="1241"/>
    </location>
</feature>
<dbReference type="GO" id="GO:0003735">
    <property type="term" value="F:structural constituent of ribosome"/>
    <property type="evidence" value="ECO:0007669"/>
    <property type="project" value="InterPro"/>
</dbReference>
<dbReference type="CDD" id="cd08375">
    <property type="entry name" value="C2_Intersectin"/>
    <property type="match status" value="1"/>
</dbReference>
<dbReference type="Pfam" id="PF00168">
    <property type="entry name" value="C2"/>
    <property type="match status" value="1"/>
</dbReference>
<dbReference type="Gene3D" id="2.30.29.30">
    <property type="entry name" value="Pleckstrin-homology domain (PH domain)/Phosphotyrosine-binding domain (PTB)"/>
    <property type="match status" value="1"/>
</dbReference>
<dbReference type="SUPFAM" id="SSF47473">
    <property type="entry name" value="EF-hand"/>
    <property type="match status" value="2"/>
</dbReference>
<dbReference type="InterPro" id="IPR011993">
    <property type="entry name" value="PH-like_dom_sf"/>
</dbReference>
<evidence type="ECO:0000259" key="14">
    <source>
        <dbReference type="PROSITE" id="PS50003"/>
    </source>
</evidence>
<keyword evidence="4" id="KW-0254">Endocytosis</keyword>
<evidence type="ECO:0000256" key="2">
    <source>
        <dbReference type="ARBA" id="ARBA00022443"/>
    </source>
</evidence>
<dbReference type="CDD" id="cd11996">
    <property type="entry name" value="SH3_Intersectin2_5"/>
    <property type="match status" value="1"/>
</dbReference>
<dbReference type="SUPFAM" id="SSF50729">
    <property type="entry name" value="PH domain-like"/>
    <property type="match status" value="1"/>
</dbReference>
<evidence type="ECO:0000256" key="6">
    <source>
        <dbReference type="ARBA" id="ARBA00022737"/>
    </source>
</evidence>
<dbReference type="PROSITE" id="PS50003">
    <property type="entry name" value="PH_DOMAIN"/>
    <property type="match status" value="1"/>
</dbReference>
<feature type="domain" description="C2" evidence="15">
    <location>
        <begin position="1861"/>
        <end position="1977"/>
    </location>
</feature>
<accession>A0A8J6GGS3</accession>
<dbReference type="FunFam" id="1.20.900.10:FF:000011">
    <property type="entry name" value="Intersectin 1"/>
    <property type="match status" value="1"/>
</dbReference>
<feature type="domain" description="EF-hand" evidence="18">
    <location>
        <begin position="519"/>
        <end position="554"/>
    </location>
</feature>
<dbReference type="InterPro" id="IPR002048">
    <property type="entry name" value="EF_hand_dom"/>
</dbReference>
<dbReference type="InterPro" id="IPR011992">
    <property type="entry name" value="EF-hand-dom_pair"/>
</dbReference>
<dbReference type="GO" id="GO:0022626">
    <property type="term" value="C:cytosolic ribosome"/>
    <property type="evidence" value="ECO:0007669"/>
    <property type="project" value="UniProtKB-ARBA"/>
</dbReference>
<dbReference type="Gene3D" id="1.10.238.10">
    <property type="entry name" value="EF-hand"/>
    <property type="match status" value="2"/>
</dbReference>
<dbReference type="EMBL" id="JAATJU010022584">
    <property type="protein sequence ID" value="KAH0510229.1"/>
    <property type="molecule type" value="Genomic_DNA"/>
</dbReference>
<dbReference type="InterPro" id="IPR035741">
    <property type="entry name" value="Intersectin-2_SH3_5"/>
</dbReference>
<dbReference type="InterPro" id="IPR051480">
    <property type="entry name" value="Endocytic_GEF_Adapter"/>
</dbReference>
<feature type="compositionally biased region" description="Basic and acidic residues" evidence="12">
    <location>
        <begin position="592"/>
        <end position="620"/>
    </location>
</feature>
<dbReference type="SUPFAM" id="SSF54189">
    <property type="entry name" value="Ribosomal proteins S24e, L23 and L15e"/>
    <property type="match status" value="1"/>
</dbReference>
<dbReference type="SMART" id="SM00027">
    <property type="entry name" value="EH"/>
    <property type="match status" value="2"/>
</dbReference>
<evidence type="ECO:0000313" key="20">
    <source>
        <dbReference type="Proteomes" id="UP000710432"/>
    </source>
</evidence>
<dbReference type="GO" id="GO:0044391">
    <property type="term" value="C:ribosomal subunit"/>
    <property type="evidence" value="ECO:0007669"/>
    <property type="project" value="UniProtKB-ARBA"/>
</dbReference>
<dbReference type="Proteomes" id="UP000710432">
    <property type="component" value="Unassembled WGS sequence"/>
</dbReference>
<dbReference type="InterPro" id="IPR012678">
    <property type="entry name" value="Ribosomal_uL23/eL15/eS24_sf"/>
</dbReference>
<keyword evidence="6" id="KW-0677">Repeat</keyword>
<dbReference type="FunFam" id="2.30.30.40:FF:000041">
    <property type="entry name" value="Intersectin 1"/>
    <property type="match status" value="1"/>
</dbReference>
<evidence type="ECO:0000259" key="13">
    <source>
        <dbReference type="PROSITE" id="PS50002"/>
    </source>
</evidence>
<keyword evidence="5" id="KW-0479">Metal-binding</keyword>
<evidence type="ECO:0000256" key="11">
    <source>
        <dbReference type="PROSITE-ProRule" id="PRU00192"/>
    </source>
</evidence>
<dbReference type="PROSITE" id="PS50010">
    <property type="entry name" value="DH_2"/>
    <property type="match status" value="1"/>
</dbReference>
<dbReference type="InterPro" id="IPR000008">
    <property type="entry name" value="C2_dom"/>
</dbReference>
<dbReference type="Pfam" id="PF00621">
    <property type="entry name" value="RhoGEF"/>
    <property type="match status" value="1"/>
</dbReference>
<feature type="domain" description="EH" evidence="17">
    <location>
        <begin position="486"/>
        <end position="575"/>
    </location>
</feature>
<dbReference type="PANTHER" id="PTHR46006:SF6">
    <property type="entry name" value="INTERSECTIN-2 ISOFORM X1"/>
    <property type="match status" value="1"/>
</dbReference>
<comment type="caution">
    <text evidence="19">The sequence shown here is derived from an EMBL/GenBank/DDBJ whole genome shotgun (WGS) entry which is preliminary data.</text>
</comment>
<feature type="compositionally biased region" description="Low complexity" evidence="12">
    <location>
        <begin position="1108"/>
        <end position="1119"/>
    </location>
</feature>
<dbReference type="Gene3D" id="3.30.70.330">
    <property type="match status" value="1"/>
</dbReference>
<dbReference type="CDD" id="cd11994">
    <property type="entry name" value="SH3_Intersectin2_4"/>
    <property type="match status" value="1"/>
</dbReference>
<dbReference type="InterPro" id="IPR000261">
    <property type="entry name" value="EH_dom"/>
</dbReference>
<dbReference type="FunFam" id="1.10.238.10:FF:000055">
    <property type="entry name" value="Intersectin-1 isoform 1"/>
    <property type="match status" value="1"/>
</dbReference>
<dbReference type="Pfam" id="PF00018">
    <property type="entry name" value="SH3_1"/>
    <property type="match status" value="2"/>
</dbReference>
<dbReference type="PROSITE" id="PS50002">
    <property type="entry name" value="SH3"/>
    <property type="match status" value="5"/>
</dbReference>
<dbReference type="CDD" id="cd11990">
    <property type="entry name" value="SH3_Intersectin2_2"/>
    <property type="match status" value="1"/>
</dbReference>
<comment type="subcellular location">
    <subcellularLocation>
        <location evidence="1">Cytoplasm</location>
    </subcellularLocation>
</comment>
<dbReference type="GO" id="GO:0005085">
    <property type="term" value="F:guanyl-nucleotide exchange factor activity"/>
    <property type="evidence" value="ECO:0007669"/>
    <property type="project" value="InterPro"/>
</dbReference>
<dbReference type="Gene3D" id="2.60.40.150">
    <property type="entry name" value="C2 domain"/>
    <property type="match status" value="1"/>
</dbReference>
<protein>
    <submittedName>
        <fullName evidence="19">Intersectin-1</fullName>
    </submittedName>
</protein>
<dbReference type="InterPro" id="IPR035738">
    <property type="entry name" value="Intersectin-2_SH3_2"/>
</dbReference>
<keyword evidence="7" id="KW-0106">Calcium</keyword>
<dbReference type="PANTHER" id="PTHR46006">
    <property type="entry name" value="RHO GUANINE NUCLEOTIDE EXCHANGE FACTOR AT 64C, ISOFORM A"/>
    <property type="match status" value="1"/>
</dbReference>
<dbReference type="SMART" id="SM00325">
    <property type="entry name" value="RhoGEF"/>
    <property type="match status" value="1"/>
</dbReference>
<dbReference type="CDD" id="cd00160">
    <property type="entry name" value="RhoGEF"/>
    <property type="match status" value="1"/>
</dbReference>
<feature type="region of interest" description="Disordered" evidence="12">
    <location>
        <begin position="182"/>
        <end position="209"/>
    </location>
</feature>
<dbReference type="Pfam" id="PF14604">
    <property type="entry name" value="SH3_9"/>
    <property type="match status" value="1"/>
</dbReference>
<dbReference type="CDD" id="cd00052">
    <property type="entry name" value="EH"/>
    <property type="match status" value="2"/>
</dbReference>
<dbReference type="Gene3D" id="2.30.30.40">
    <property type="entry name" value="SH3 Domains"/>
    <property type="match status" value="5"/>
</dbReference>
<sequence>MKDESAFLSLWGRVAYNKASDAYCGPYRLVYSTVAHCAERVTQNQRRSQVGRGSSWKGCQLGGFGGRGKRSASAHALAVQGSTVPGVSRHVTQCRAPPRWGVGAPRPAGQASGRTVPARPSLASPPPGFLRRPRPPCCCGAEAAPAEPSGCDRLRNRFAAADLTTDPAAAAAVAAAAAAARQGLPRRGPKSNQGSLTCGKSKDHPPPSRFSKYLSVQIMTTDCHSFVAHYSLHSRAACLLDTHKACARGDAGGPNMWAITSEERNKHDKQFDNLKPSGGYITGDQARTFFLQSGLPAPVLAEIWALSDLNKDGKMDQQEFSIAMKLIKLKLQGQQLPVVLPPIMKQPPMFSPLISARFGMGSMPNLSIPQPLPPVAPITTPLSSATSGTSIPPLMMPAPLVPSVSTSSLPNGTASLIQPLSIPYSSSTLPHASSYSLMMGGFGGASIQKAQSLIDLGSSSSTSSTASLSGNSPKTGTSEWAVPQPSRLKYRQKFNSLDKSMSGYLSGFQARNALLQSNLSQTQLATIWTLADIDGDGQLKAEEFILAMHLTDMAKAGQPLPLTLPPELVPPSFRGGKQIDSINGTLPSYQKTQEEEPQKKLPVTFEDKRKANYERGNMELEKRRQALMEQQQREAERKAQKDKEEWERKQRELQEQEWKKQLELEKRLEKQRELERQREEERRKELERREAAKQELERQRRLEWERIRRQELLNQKNREQEEIVRLNSKKKSLHLELEAVNGKHQQISGRLQDVRIRKQTQKTELEVLDKQCDLEIMEIKQLQQELQEYQNKLIYLVPEKQLLNERIKNMQLNNTPDSGISLLHKKSSEKEELCQRLKEQLDALEKETASKLSEMDTFNNQLKELRESYNTQQLALEQLHKIKRDKLKEIERKRLEQIQKKKLEDEAARKAKQGKENLWRESIKKEEEEKQKRLQEEKSQQKTQEEERKAEAKQSETASALVNYRALYPFEARNHDEMSFNSGDVIQGLRPCGSGGGPNTFERVHPGETSLIAMPSSDPPPPTTDSAVKKTRQLVFIVDVKANKHRIKPTVKKLCDIDVAKVSILIRLDGEKVDEKTVGEPGWLYGSFRGKFGWFPCNYVEKLPSSEKAPSPKKALLPPTGSLSATSASSQPLCSTQPASVTDYQNVSFSNLTVNTSWQKKSAFTRTVSPGSVSPIHGQGQAVENLKAQALCSWTAKKENHLNFSKHDVITVLEQQENWWFGEVHGGRGWFPKSYVKIIPGSEVKREPEALYAAVNKKPTSTAYPAGEEYIALYPYSSVEPGDLTFNEGEEILVTQKDGEWWTGSIGERTGIFPSNYVKPKDQENFGNAGKSGTLNKKPEIAQVTSAYAASGAEQLSLAPGQLILILKKNTSGWWQGELQARGKKRQKGWFPASHVKLLGPSSERTTPAFHAVCQVIAMYDYAANNEDELSFSKGQLINVMNKDDPDWWQGEINGVTGLFPSNYVKMTTDSDPSQQSQMHSTILANVSTVNPIPSAHALLAGCADLQALDTMQPMERKRQGYIHELIQTEERYMDDLQLVIEVFQKPMAESGFLTEAEMTLIFVNWKELIMSNTKLLKALRVRKKTGGEKMPVQMIGDILAAELSHMQAYIRFCSCQLNGATLLQQKTDEDADFKEFLKKLASDPRCKGMPLSSFLLKPMQRITRYPLLIRSILENTPQNHVDHSSLKLALERAEELCSQVNEGVREKENSDRLEWIQAHVQCEGLAEQLIFNSLTNCLGPRKLLHSGKLYKTKSNKELHGFLFNDFLLLTYMVRQFAASSGSEKLFSSKSSAQFKMYKTPIFLNEVLVKLPTDPSSDEPVFHISHIDRVYTLRTDNINERTAWVQKIKAASEQYIDTEKKKREKAYQARSQKTSGIGRLMVHVIEATELKACKPNGKSNPYCEVSMGSQSYTTRTLQDTLNPKWNFNCQFFIKDLYQDVLCLTMFDRDQFSPDDFLGRTEVPVAKIRTEQESKGPTTRRLLLHEVPTGEVWVRFDLQLFEQKTLL</sequence>
<evidence type="ECO:0000256" key="12">
    <source>
        <dbReference type="SAM" id="MobiDB-lite"/>
    </source>
</evidence>
<dbReference type="Gene3D" id="1.20.900.10">
    <property type="entry name" value="Dbl homology (DH) domain"/>
    <property type="match status" value="1"/>
</dbReference>
<evidence type="ECO:0000256" key="3">
    <source>
        <dbReference type="ARBA" id="ARBA00022490"/>
    </source>
</evidence>
<dbReference type="SMART" id="SM00326">
    <property type="entry name" value="SH3"/>
    <property type="match status" value="6"/>
</dbReference>
<evidence type="ECO:0000259" key="15">
    <source>
        <dbReference type="PROSITE" id="PS50004"/>
    </source>
</evidence>
<evidence type="ECO:0000256" key="5">
    <source>
        <dbReference type="ARBA" id="ARBA00022723"/>
    </source>
</evidence>
<dbReference type="SUPFAM" id="SSF48065">
    <property type="entry name" value="DBL homology domain (DH-domain)"/>
    <property type="match status" value="1"/>
</dbReference>
<evidence type="ECO:0000259" key="17">
    <source>
        <dbReference type="PROSITE" id="PS50031"/>
    </source>
</evidence>
<keyword evidence="3" id="KW-0963">Cytoplasm</keyword>
<feature type="compositionally biased region" description="Basic and acidic residues" evidence="12">
    <location>
        <begin position="930"/>
        <end position="954"/>
    </location>
</feature>
<feature type="domain" description="SH3" evidence="13">
    <location>
        <begin position="1411"/>
        <end position="1470"/>
    </location>
</feature>
<feature type="compositionally biased region" description="Polar residues" evidence="12">
    <location>
        <begin position="1121"/>
        <end position="1132"/>
    </location>
</feature>
<keyword evidence="10" id="KW-0687">Ribonucleoprotein</keyword>
<evidence type="ECO:0000256" key="7">
    <source>
        <dbReference type="ARBA" id="ARBA00022837"/>
    </source>
</evidence>
<dbReference type="PROSITE" id="PS50004">
    <property type="entry name" value="C2"/>
    <property type="match status" value="1"/>
</dbReference>
<feature type="domain" description="SH3" evidence="13">
    <location>
        <begin position="1337"/>
        <end position="1401"/>
    </location>
</feature>
<feature type="region of interest" description="Disordered" evidence="12">
    <location>
        <begin position="1104"/>
        <end position="1132"/>
    </location>
</feature>
<reference evidence="19" key="1">
    <citation type="submission" date="2020-03" db="EMBL/GenBank/DDBJ databases">
        <title>Studies in the Genomics of Life Span.</title>
        <authorList>
            <person name="Glass D."/>
        </authorList>
    </citation>
    <scope>NUCLEOTIDE SEQUENCE</scope>
    <source>
        <strain evidence="19">LTLLF</strain>
        <tissue evidence="19">Muscle</tissue>
    </source>
</reference>
<proteinExistence type="predicted"/>
<feature type="domain" description="EF-hand" evidence="18">
    <location>
        <begin position="295"/>
        <end position="330"/>
    </location>
</feature>
<dbReference type="InterPro" id="IPR001849">
    <property type="entry name" value="PH_domain"/>
</dbReference>
<evidence type="ECO:0000256" key="10">
    <source>
        <dbReference type="ARBA" id="ARBA00023274"/>
    </source>
</evidence>
<feature type="domain" description="SH3" evidence="13">
    <location>
        <begin position="959"/>
        <end position="1105"/>
    </location>
</feature>
<dbReference type="Pfam" id="PF16652">
    <property type="entry name" value="PH_13"/>
    <property type="match status" value="1"/>
</dbReference>
<dbReference type="InterPro" id="IPR035892">
    <property type="entry name" value="C2_domain_sf"/>
</dbReference>
<gene>
    <name evidence="19" type="ORF">LTLLF_156390</name>
</gene>
<dbReference type="FunFam" id="2.60.40.150:FF:000029">
    <property type="entry name" value="Intersectin 1"/>
    <property type="match status" value="1"/>
</dbReference>
<dbReference type="GO" id="GO:0006412">
    <property type="term" value="P:translation"/>
    <property type="evidence" value="ECO:0007669"/>
    <property type="project" value="InterPro"/>
</dbReference>
<dbReference type="SMART" id="SM00233">
    <property type="entry name" value="PH"/>
    <property type="match status" value="1"/>
</dbReference>
<evidence type="ECO:0000313" key="19">
    <source>
        <dbReference type="EMBL" id="KAH0510229.1"/>
    </source>
</evidence>
<dbReference type="PROSITE" id="PS00018">
    <property type="entry name" value="EF_HAND_1"/>
    <property type="match status" value="1"/>
</dbReference>
<feature type="domain" description="EH" evidence="17">
    <location>
        <begin position="263"/>
        <end position="351"/>
    </location>
</feature>
<feature type="compositionally biased region" description="Polar residues" evidence="12">
    <location>
        <begin position="580"/>
        <end position="591"/>
    </location>
</feature>
<keyword evidence="8" id="KW-0689">Ribosomal protein</keyword>
<keyword evidence="2 11" id="KW-0728">SH3 domain</keyword>
<dbReference type="CDD" id="cd13264">
    <property type="entry name" value="PH_ITSN"/>
    <property type="match status" value="1"/>
</dbReference>
<dbReference type="InterPro" id="IPR000219">
    <property type="entry name" value="DH_dom"/>
</dbReference>